<keyword evidence="2" id="KW-0812">Transmembrane</keyword>
<sequence length="260" mass="27647">MSRRTTERDLWSMSGMTIAATSAAVASFSGLRGLAAAAGWPEHLAWLLPVTVDAYAMTSTRLWLAGRARHTRTRRFAAANALGAIAGSVVGNAIYHALSTGLLTVTWPIVVSVGAVPAAVLGLIAHLHALHTGVDAPEVDLPDVPEAGEQAVPEAEKRDVPAPRVGDRPGAKARTAPGRANPTRRPARRRAKHRTESELLDAARAADHRHRVKHGRPISRDALRAALKISGSRATELRRRLAASAPAAHAPDEKEVANQR</sequence>
<reference evidence="4" key="1">
    <citation type="journal article" date="2019" name="Int. J. Syst. Evol. Microbiol.">
        <title>The Global Catalogue of Microorganisms (GCM) 10K type strain sequencing project: providing services to taxonomists for standard genome sequencing and annotation.</title>
        <authorList>
            <consortium name="The Broad Institute Genomics Platform"/>
            <consortium name="The Broad Institute Genome Sequencing Center for Infectious Disease"/>
            <person name="Wu L."/>
            <person name="Ma J."/>
        </authorList>
    </citation>
    <scope>NUCLEOTIDE SEQUENCE [LARGE SCALE GENOMIC DNA]</scope>
    <source>
        <strain evidence="4">JCM 18303</strain>
    </source>
</reference>
<feature type="region of interest" description="Disordered" evidence="1">
    <location>
        <begin position="150"/>
        <end position="220"/>
    </location>
</feature>
<dbReference type="EMBL" id="BAABJP010000063">
    <property type="protein sequence ID" value="GAA5174942.1"/>
    <property type="molecule type" value="Genomic_DNA"/>
</dbReference>
<evidence type="ECO:0008006" key="5">
    <source>
        <dbReference type="Google" id="ProtNLM"/>
    </source>
</evidence>
<feature type="transmembrane region" description="Helical" evidence="2">
    <location>
        <begin position="104"/>
        <end position="125"/>
    </location>
</feature>
<dbReference type="Proteomes" id="UP001428817">
    <property type="component" value="Unassembled WGS sequence"/>
</dbReference>
<name>A0ABP9RC68_9PSEU</name>
<comment type="caution">
    <text evidence="3">The sequence shown here is derived from an EMBL/GenBank/DDBJ whole genome shotgun (WGS) entry which is preliminary data.</text>
</comment>
<feature type="compositionally biased region" description="Basic and acidic residues" evidence="1">
    <location>
        <begin position="154"/>
        <end position="170"/>
    </location>
</feature>
<feature type="transmembrane region" description="Helical" evidence="2">
    <location>
        <begin position="47"/>
        <end position="64"/>
    </location>
</feature>
<gene>
    <name evidence="3" type="ORF">GCM10023321_79880</name>
</gene>
<keyword evidence="2" id="KW-0472">Membrane</keyword>
<evidence type="ECO:0000313" key="3">
    <source>
        <dbReference type="EMBL" id="GAA5174942.1"/>
    </source>
</evidence>
<feature type="compositionally biased region" description="Low complexity" evidence="1">
    <location>
        <begin position="173"/>
        <end position="184"/>
    </location>
</feature>
<dbReference type="InterPro" id="IPR021235">
    <property type="entry name" value="DUF2637"/>
</dbReference>
<feature type="compositionally biased region" description="Basic and acidic residues" evidence="1">
    <location>
        <begin position="250"/>
        <end position="260"/>
    </location>
</feature>
<accession>A0ABP9RC68</accession>
<keyword evidence="4" id="KW-1185">Reference proteome</keyword>
<dbReference type="RefSeq" id="WP_221498432.1">
    <property type="nucleotide sequence ID" value="NZ_BAABJP010000063.1"/>
</dbReference>
<evidence type="ECO:0000313" key="4">
    <source>
        <dbReference type="Proteomes" id="UP001428817"/>
    </source>
</evidence>
<dbReference type="Pfam" id="PF10935">
    <property type="entry name" value="DUF2637"/>
    <property type="match status" value="1"/>
</dbReference>
<feature type="region of interest" description="Disordered" evidence="1">
    <location>
        <begin position="238"/>
        <end position="260"/>
    </location>
</feature>
<keyword evidence="2" id="KW-1133">Transmembrane helix</keyword>
<evidence type="ECO:0000256" key="1">
    <source>
        <dbReference type="SAM" id="MobiDB-lite"/>
    </source>
</evidence>
<evidence type="ECO:0000256" key="2">
    <source>
        <dbReference type="SAM" id="Phobius"/>
    </source>
</evidence>
<protein>
    <recommendedName>
        <fullName evidence="5">DUF2637 domain-containing protein</fullName>
    </recommendedName>
</protein>
<proteinExistence type="predicted"/>
<feature type="compositionally biased region" description="Basic residues" evidence="1">
    <location>
        <begin position="207"/>
        <end position="217"/>
    </location>
</feature>
<organism evidence="3 4">
    <name type="scientific">Pseudonocardia eucalypti</name>
    <dbReference type="NCBI Taxonomy" id="648755"/>
    <lineage>
        <taxon>Bacteria</taxon>
        <taxon>Bacillati</taxon>
        <taxon>Actinomycetota</taxon>
        <taxon>Actinomycetes</taxon>
        <taxon>Pseudonocardiales</taxon>
        <taxon>Pseudonocardiaceae</taxon>
        <taxon>Pseudonocardia</taxon>
    </lineage>
</organism>
<feature type="transmembrane region" description="Helical" evidence="2">
    <location>
        <begin position="76"/>
        <end position="98"/>
    </location>
</feature>